<reference evidence="2 3" key="1">
    <citation type="journal article" date="2015" name="Nature">
        <title>rRNA introns, odd ribosomes, and small enigmatic genomes across a large radiation of phyla.</title>
        <authorList>
            <person name="Brown C.T."/>
            <person name="Hug L.A."/>
            <person name="Thomas B.C."/>
            <person name="Sharon I."/>
            <person name="Castelle C.J."/>
            <person name="Singh A."/>
            <person name="Wilkins M.J."/>
            <person name="Williams K.H."/>
            <person name="Banfield J.F."/>
        </authorList>
    </citation>
    <scope>NUCLEOTIDE SEQUENCE [LARGE SCALE GENOMIC DNA]</scope>
</reference>
<protein>
    <recommendedName>
        <fullName evidence="1">DUF4325 domain-containing protein</fullName>
    </recommendedName>
</protein>
<comment type="caution">
    <text evidence="2">The sequence shown here is derived from an EMBL/GenBank/DDBJ whole genome shotgun (WGS) entry which is preliminary data.</text>
</comment>
<accession>A0A0G0GMW6</accession>
<dbReference type="Proteomes" id="UP000034849">
    <property type="component" value="Unassembled WGS sequence"/>
</dbReference>
<proteinExistence type="predicted"/>
<evidence type="ECO:0000259" key="1">
    <source>
        <dbReference type="Pfam" id="PF14213"/>
    </source>
</evidence>
<dbReference type="Pfam" id="PF14213">
    <property type="entry name" value="DUF4325"/>
    <property type="match status" value="1"/>
</dbReference>
<dbReference type="STRING" id="1619046.US42_C0008G0011"/>
<dbReference type="EMBL" id="LBSX01000008">
    <property type="protein sequence ID" value="KKQ27500.1"/>
    <property type="molecule type" value="Genomic_DNA"/>
</dbReference>
<dbReference type="AlphaFoldDB" id="A0A0G0GMW6"/>
<name>A0A0G0GMW6_9BACT</name>
<dbReference type="InterPro" id="IPR025474">
    <property type="entry name" value="DUF4325"/>
</dbReference>
<evidence type="ECO:0000313" key="3">
    <source>
        <dbReference type="Proteomes" id="UP000034849"/>
    </source>
</evidence>
<organism evidence="2 3">
    <name type="scientific">Candidatus Magasanikbacteria bacterium GW2011_GWC2_37_14</name>
    <dbReference type="NCBI Taxonomy" id="1619046"/>
    <lineage>
        <taxon>Bacteria</taxon>
        <taxon>Candidatus Magasanikiibacteriota</taxon>
    </lineage>
</organism>
<sequence>MKLELKKFGTTLSSRPSAREAWLSAKAYIFGDKKPDEKIEVDFTGVQVLTPSWADEFISSLIQEYPNSVILLPSDNASVKMSLEFVSKK</sequence>
<evidence type="ECO:0000313" key="2">
    <source>
        <dbReference type="EMBL" id="KKQ27500.1"/>
    </source>
</evidence>
<feature type="domain" description="DUF4325" evidence="1">
    <location>
        <begin position="29"/>
        <end position="67"/>
    </location>
</feature>
<gene>
    <name evidence="2" type="ORF">US42_C0008G0011</name>
</gene>